<sequence>MEGEEVMEDLVLASATAVLSISTVYHAAVGEDLFCKVIMTCGDLRLRFKPCWKPLYAQILMASTEHSVAVVLMFENTEPRRALHILFIVSLATTAAILMYYGQENFPYAAMEAIYQMFLVCFFGIASWVDEFLAKTLITVMN</sequence>
<keyword evidence="1" id="KW-1133">Transmembrane helix</keyword>
<protein>
    <submittedName>
        <fullName evidence="2 3">Uncharacterized protein</fullName>
    </submittedName>
</protein>
<accession>T1ES79</accession>
<proteinExistence type="predicted"/>
<dbReference type="CTD" id="20199429"/>
<feature type="transmembrane region" description="Helical" evidence="1">
    <location>
        <begin position="113"/>
        <end position="133"/>
    </location>
</feature>
<dbReference type="EnsemblMetazoa" id="HelroT162067">
    <property type="protein sequence ID" value="HelroP162067"/>
    <property type="gene ID" value="HelroG162067"/>
</dbReference>
<evidence type="ECO:0000313" key="4">
    <source>
        <dbReference type="Proteomes" id="UP000015101"/>
    </source>
</evidence>
<feature type="transmembrane region" description="Helical" evidence="1">
    <location>
        <begin position="81"/>
        <end position="101"/>
    </location>
</feature>
<evidence type="ECO:0000313" key="3">
    <source>
        <dbReference type="EnsemblMetazoa" id="HelroP162067"/>
    </source>
</evidence>
<evidence type="ECO:0000256" key="1">
    <source>
        <dbReference type="SAM" id="Phobius"/>
    </source>
</evidence>
<reference evidence="3" key="3">
    <citation type="submission" date="2015-06" db="UniProtKB">
        <authorList>
            <consortium name="EnsemblMetazoa"/>
        </authorList>
    </citation>
    <scope>IDENTIFICATION</scope>
</reference>
<keyword evidence="4" id="KW-1185">Reference proteome</keyword>
<dbReference type="HOGENOM" id="CLU_1817886_0_0_1"/>
<reference evidence="2 4" key="2">
    <citation type="journal article" date="2013" name="Nature">
        <title>Insights into bilaterian evolution from three spiralian genomes.</title>
        <authorList>
            <person name="Simakov O."/>
            <person name="Marletaz F."/>
            <person name="Cho S.J."/>
            <person name="Edsinger-Gonzales E."/>
            <person name="Havlak P."/>
            <person name="Hellsten U."/>
            <person name="Kuo D.H."/>
            <person name="Larsson T."/>
            <person name="Lv J."/>
            <person name="Arendt D."/>
            <person name="Savage R."/>
            <person name="Osoegawa K."/>
            <person name="de Jong P."/>
            <person name="Grimwood J."/>
            <person name="Chapman J.A."/>
            <person name="Shapiro H."/>
            <person name="Aerts A."/>
            <person name="Otillar R.P."/>
            <person name="Terry A.Y."/>
            <person name="Boore J.L."/>
            <person name="Grigoriev I.V."/>
            <person name="Lindberg D.R."/>
            <person name="Seaver E.C."/>
            <person name="Weisblat D.A."/>
            <person name="Putnam N.H."/>
            <person name="Rokhsar D.S."/>
        </authorList>
    </citation>
    <scope>NUCLEOTIDE SEQUENCE</scope>
</reference>
<evidence type="ECO:0000313" key="2">
    <source>
        <dbReference type="EMBL" id="ESN98630.1"/>
    </source>
</evidence>
<dbReference type="KEGG" id="hro:HELRODRAFT_162067"/>
<dbReference type="RefSeq" id="XP_009022636.1">
    <property type="nucleotide sequence ID" value="XM_009024388.1"/>
</dbReference>
<name>T1ES79_HELRO</name>
<dbReference type="EMBL" id="KB097143">
    <property type="protein sequence ID" value="ESN98630.1"/>
    <property type="molecule type" value="Genomic_DNA"/>
</dbReference>
<gene>
    <name evidence="3" type="primary">20199429</name>
    <name evidence="2" type="ORF">HELRODRAFT_162067</name>
</gene>
<reference evidence="4" key="1">
    <citation type="submission" date="2012-12" db="EMBL/GenBank/DDBJ databases">
        <authorList>
            <person name="Hellsten U."/>
            <person name="Grimwood J."/>
            <person name="Chapman J.A."/>
            <person name="Shapiro H."/>
            <person name="Aerts A."/>
            <person name="Otillar R.P."/>
            <person name="Terry A.Y."/>
            <person name="Boore J.L."/>
            <person name="Simakov O."/>
            <person name="Marletaz F."/>
            <person name="Cho S.-J."/>
            <person name="Edsinger-Gonzales E."/>
            <person name="Havlak P."/>
            <person name="Kuo D.-H."/>
            <person name="Larsson T."/>
            <person name="Lv J."/>
            <person name="Arendt D."/>
            <person name="Savage R."/>
            <person name="Osoegawa K."/>
            <person name="de Jong P."/>
            <person name="Lindberg D.R."/>
            <person name="Seaver E.C."/>
            <person name="Weisblat D.A."/>
            <person name="Putnam N.H."/>
            <person name="Grigoriev I.V."/>
            <person name="Rokhsar D.S."/>
        </authorList>
    </citation>
    <scope>NUCLEOTIDE SEQUENCE</scope>
</reference>
<dbReference type="EMBL" id="AMQM01001019">
    <property type="status" value="NOT_ANNOTATED_CDS"/>
    <property type="molecule type" value="Genomic_DNA"/>
</dbReference>
<keyword evidence="1" id="KW-0812">Transmembrane</keyword>
<dbReference type="Proteomes" id="UP000015101">
    <property type="component" value="Unassembled WGS sequence"/>
</dbReference>
<dbReference type="AlphaFoldDB" id="T1ES79"/>
<dbReference type="InParanoid" id="T1ES79"/>
<keyword evidence="1" id="KW-0472">Membrane</keyword>
<organism evidence="3 4">
    <name type="scientific">Helobdella robusta</name>
    <name type="common">Californian leech</name>
    <dbReference type="NCBI Taxonomy" id="6412"/>
    <lineage>
        <taxon>Eukaryota</taxon>
        <taxon>Metazoa</taxon>
        <taxon>Spiralia</taxon>
        <taxon>Lophotrochozoa</taxon>
        <taxon>Annelida</taxon>
        <taxon>Clitellata</taxon>
        <taxon>Hirudinea</taxon>
        <taxon>Rhynchobdellida</taxon>
        <taxon>Glossiphoniidae</taxon>
        <taxon>Helobdella</taxon>
    </lineage>
</organism>
<dbReference type="GeneID" id="20199429"/>